<gene>
    <name evidence="4" type="ORF">HCK00_16130</name>
</gene>
<evidence type="ECO:0000259" key="3">
    <source>
        <dbReference type="Pfam" id="PF13439"/>
    </source>
</evidence>
<dbReference type="Proteomes" id="UP000695264">
    <property type="component" value="Unassembled WGS sequence"/>
</dbReference>
<dbReference type="InterPro" id="IPR028098">
    <property type="entry name" value="Glyco_trans_4-like_N"/>
</dbReference>
<sequence length="402" mass="42175">MNVAFVLLTHASDEPAGVERAVDSLADGLRSTGHNALIIAAGPARAEDGPDVVRLDSVTLPRPLLFDELPQLFDKPGPVRRELPDILGRFDADVVCWADAVVGLGFLSPAPPGVRTALMVHFLRVDDHMRRALAHRPDVVLPVSPFMIEEAVRAGLDTAGWRALPNAVPGGRAGHGTVPEAPERERLRRTGPVRIVTRADPSKGITELLDACPGDLGRPVQIVIAEAGFELWPGMQADMIKAARSRAAALPDVEILPAIPWQEVQPFLAGAAVTLVPSTSPETFGNVAAESLSVGTPVVGYGFGHLPVLVGEAGRLVDLDVVNGFGHLPALTGRTLETNDFTVSAGRLWGATTALLADPDAYRAASRQALRQVASLSPAAVAAEFLRLTTGGPAPVPAPDGA</sequence>
<evidence type="ECO:0000313" key="5">
    <source>
        <dbReference type="Proteomes" id="UP000695264"/>
    </source>
</evidence>
<keyword evidence="2" id="KW-0808">Transferase</keyword>
<feature type="domain" description="Glycosyltransferase subfamily 4-like N-terminal" evidence="3">
    <location>
        <begin position="17"/>
        <end position="168"/>
    </location>
</feature>
<keyword evidence="1" id="KW-0328">Glycosyltransferase</keyword>
<dbReference type="InterPro" id="IPR050194">
    <property type="entry name" value="Glycosyltransferase_grp1"/>
</dbReference>
<protein>
    <submittedName>
        <fullName evidence="4">Glycosyltransferase family 4 protein</fullName>
    </submittedName>
</protein>
<dbReference type="Pfam" id="PF13439">
    <property type="entry name" value="Glyco_transf_4"/>
    <property type="match status" value="1"/>
</dbReference>
<dbReference type="Gene3D" id="3.40.50.2000">
    <property type="entry name" value="Glycogen Phosphorylase B"/>
    <property type="match status" value="2"/>
</dbReference>
<accession>A0ABX1BZV1</accession>
<dbReference type="RefSeq" id="WP_168102651.1">
    <property type="nucleotide sequence ID" value="NZ_JAATEN010000011.1"/>
</dbReference>
<dbReference type="CDD" id="cd03801">
    <property type="entry name" value="GT4_PimA-like"/>
    <property type="match status" value="1"/>
</dbReference>
<proteinExistence type="predicted"/>
<reference evidence="4 5" key="1">
    <citation type="submission" date="2020-03" db="EMBL/GenBank/DDBJ databases">
        <title>WGS of actinomycetes isolated from Thailand.</title>
        <authorList>
            <person name="Thawai C."/>
        </authorList>
    </citation>
    <scope>NUCLEOTIDE SEQUENCE [LARGE SCALE GENOMIC DNA]</scope>
    <source>
        <strain evidence="4 5">PLAI 1-29</strain>
    </source>
</reference>
<evidence type="ECO:0000256" key="2">
    <source>
        <dbReference type="ARBA" id="ARBA00022679"/>
    </source>
</evidence>
<dbReference type="Pfam" id="PF13692">
    <property type="entry name" value="Glyco_trans_1_4"/>
    <property type="match status" value="1"/>
</dbReference>
<dbReference type="EMBL" id="JAATEN010000011">
    <property type="protein sequence ID" value="NJQ02021.1"/>
    <property type="molecule type" value="Genomic_DNA"/>
</dbReference>
<evidence type="ECO:0000313" key="4">
    <source>
        <dbReference type="EMBL" id="NJQ02021.1"/>
    </source>
</evidence>
<organism evidence="4 5">
    <name type="scientific">Streptomyces zingiberis</name>
    <dbReference type="NCBI Taxonomy" id="2053010"/>
    <lineage>
        <taxon>Bacteria</taxon>
        <taxon>Bacillati</taxon>
        <taxon>Actinomycetota</taxon>
        <taxon>Actinomycetes</taxon>
        <taxon>Kitasatosporales</taxon>
        <taxon>Streptomycetaceae</taxon>
        <taxon>Streptomyces</taxon>
    </lineage>
</organism>
<dbReference type="SUPFAM" id="SSF53756">
    <property type="entry name" value="UDP-Glycosyltransferase/glycogen phosphorylase"/>
    <property type="match status" value="1"/>
</dbReference>
<keyword evidence="5" id="KW-1185">Reference proteome</keyword>
<name>A0ABX1BZV1_9ACTN</name>
<comment type="caution">
    <text evidence="4">The sequence shown here is derived from an EMBL/GenBank/DDBJ whole genome shotgun (WGS) entry which is preliminary data.</text>
</comment>
<evidence type="ECO:0000256" key="1">
    <source>
        <dbReference type="ARBA" id="ARBA00022676"/>
    </source>
</evidence>
<dbReference type="PANTHER" id="PTHR45947">
    <property type="entry name" value="SULFOQUINOVOSYL TRANSFERASE SQD2"/>
    <property type="match status" value="1"/>
</dbReference>
<dbReference type="PANTHER" id="PTHR45947:SF3">
    <property type="entry name" value="SULFOQUINOVOSYL TRANSFERASE SQD2"/>
    <property type="match status" value="1"/>
</dbReference>